<evidence type="ECO:0000313" key="1">
    <source>
        <dbReference type="EMBL" id="GBN08375.1"/>
    </source>
</evidence>
<dbReference type="AlphaFoldDB" id="A0A4Y2L1A0"/>
<protein>
    <submittedName>
        <fullName evidence="1">Uncharacterized protein</fullName>
    </submittedName>
</protein>
<sequence>MNGLTKFPTVPMYYLARTQLGLPSGSVLSSIDAQHRASHWAGELRPSRGAGCRGVKDSAFARIEGLRQWSPVGISVAANPQLM</sequence>
<comment type="caution">
    <text evidence="1">The sequence shown here is derived from an EMBL/GenBank/DDBJ whole genome shotgun (WGS) entry which is preliminary data.</text>
</comment>
<accession>A0A4Y2L1A0</accession>
<name>A0A4Y2L1A0_ARAVE</name>
<evidence type="ECO:0000313" key="2">
    <source>
        <dbReference type="Proteomes" id="UP000499080"/>
    </source>
</evidence>
<gene>
    <name evidence="1" type="ORF">AVEN_84206_1</name>
</gene>
<reference evidence="1 2" key="1">
    <citation type="journal article" date="2019" name="Sci. Rep.">
        <title>Orb-weaving spider Araneus ventricosus genome elucidates the spidroin gene catalogue.</title>
        <authorList>
            <person name="Kono N."/>
            <person name="Nakamura H."/>
            <person name="Ohtoshi R."/>
            <person name="Moran D.A.P."/>
            <person name="Shinohara A."/>
            <person name="Yoshida Y."/>
            <person name="Fujiwara M."/>
            <person name="Mori M."/>
            <person name="Tomita M."/>
            <person name="Arakawa K."/>
        </authorList>
    </citation>
    <scope>NUCLEOTIDE SEQUENCE [LARGE SCALE GENOMIC DNA]</scope>
</reference>
<organism evidence="1 2">
    <name type="scientific">Araneus ventricosus</name>
    <name type="common">Orbweaver spider</name>
    <name type="synonym">Epeira ventricosa</name>
    <dbReference type="NCBI Taxonomy" id="182803"/>
    <lineage>
        <taxon>Eukaryota</taxon>
        <taxon>Metazoa</taxon>
        <taxon>Ecdysozoa</taxon>
        <taxon>Arthropoda</taxon>
        <taxon>Chelicerata</taxon>
        <taxon>Arachnida</taxon>
        <taxon>Araneae</taxon>
        <taxon>Araneomorphae</taxon>
        <taxon>Entelegynae</taxon>
        <taxon>Araneoidea</taxon>
        <taxon>Araneidae</taxon>
        <taxon>Araneus</taxon>
    </lineage>
</organism>
<dbReference type="Proteomes" id="UP000499080">
    <property type="component" value="Unassembled WGS sequence"/>
</dbReference>
<dbReference type="EMBL" id="BGPR01005260">
    <property type="protein sequence ID" value="GBN08375.1"/>
    <property type="molecule type" value="Genomic_DNA"/>
</dbReference>
<keyword evidence="2" id="KW-1185">Reference proteome</keyword>
<proteinExistence type="predicted"/>